<dbReference type="Proteomes" id="UP001279734">
    <property type="component" value="Unassembled WGS sequence"/>
</dbReference>
<name>A0AAD3SS78_NEPGR</name>
<keyword evidence="4" id="KW-1185">Reference proteome</keyword>
<dbReference type="AlphaFoldDB" id="A0AAD3SS78"/>
<dbReference type="InterPro" id="IPR009769">
    <property type="entry name" value="EDR2_C"/>
</dbReference>
<evidence type="ECO:0000256" key="1">
    <source>
        <dbReference type="SAM" id="MobiDB-lite"/>
    </source>
</evidence>
<evidence type="ECO:0000313" key="4">
    <source>
        <dbReference type="Proteomes" id="UP001279734"/>
    </source>
</evidence>
<dbReference type="EMBL" id="BSYO01000015">
    <property type="protein sequence ID" value="GMH15686.1"/>
    <property type="molecule type" value="Genomic_DNA"/>
</dbReference>
<dbReference type="PANTHER" id="PTHR31558">
    <property type="entry name" value="CW14 PROTEIN"/>
    <property type="match status" value="1"/>
</dbReference>
<comment type="caution">
    <text evidence="3">The sequence shown here is derived from an EMBL/GenBank/DDBJ whole genome shotgun (WGS) entry which is preliminary data.</text>
</comment>
<protein>
    <recommendedName>
        <fullName evidence="2">Protein ENHANCED DISEASE RESISTANCE 2 C-terminal domain-containing protein</fullName>
    </recommendedName>
</protein>
<dbReference type="PANTHER" id="PTHR31558:SF16">
    <property type="entry name" value="FAMILY PROTEIN, PUTATIVE (DUF1336)-RELATED"/>
    <property type="match status" value="1"/>
</dbReference>
<feature type="compositionally biased region" description="Basic residues" evidence="1">
    <location>
        <begin position="8"/>
        <end position="29"/>
    </location>
</feature>
<reference evidence="3" key="1">
    <citation type="submission" date="2023-05" db="EMBL/GenBank/DDBJ databases">
        <title>Nepenthes gracilis genome sequencing.</title>
        <authorList>
            <person name="Fukushima K."/>
        </authorList>
    </citation>
    <scope>NUCLEOTIDE SEQUENCE</scope>
    <source>
        <strain evidence="3">SING2019-196</strain>
    </source>
</reference>
<feature type="compositionally biased region" description="Basic and acidic residues" evidence="1">
    <location>
        <begin position="433"/>
        <end position="450"/>
    </location>
</feature>
<proteinExistence type="predicted"/>
<feature type="region of interest" description="Disordered" evidence="1">
    <location>
        <begin position="433"/>
        <end position="457"/>
    </location>
</feature>
<feature type="region of interest" description="Disordered" evidence="1">
    <location>
        <begin position="1"/>
        <end position="43"/>
    </location>
</feature>
<accession>A0AAD3SS78</accession>
<evidence type="ECO:0000259" key="2">
    <source>
        <dbReference type="Pfam" id="PF07059"/>
    </source>
</evidence>
<dbReference type="Pfam" id="PF07059">
    <property type="entry name" value="EDR2_C"/>
    <property type="match status" value="1"/>
</dbReference>
<sequence length="457" mass="51097">MGGCYSRPSRHQHIKTSKKVHHLSTKCHTKVSNPASDGTKKRNGDLGRCVTDIAVSQFVHMDFGKSETTTCRRSEMSNSTFHLTQLQWQRSQIDANVICQEEAWFDSVSILESDSDEEYSSVHGDSFPTIGTGICNATSGKVLQYEAASCIMDNGSKYEEYHGSFMKLDGGKADEFCTRTKKLLDRSLGSFNCLKEVRRDSEEKTQGNILKAGFGRLLPSLSFKDKNFMPSGPQVQKKKSAVVRLSFKRRSCDGDETGASKKFLYRPRIGLLIPYSVGEKLMPGCWAEISPSKFKLRGENYFKDKRKSPAQEFSPYKPIGVDLFVCQRKINHIAQHLELPSVKADGKIPPLLIVNIQFPTYPAAMFLGDSDGEGMSLVLYFKVSESYEKNMSSQFQESLKKTEYRLKSINPQVRGGLGDGGGKTFTENRVITRDETRERGVERGGEDRETIACGGGR</sequence>
<gene>
    <name evidence="3" type="ORF">Nepgr_017527</name>
</gene>
<organism evidence="3 4">
    <name type="scientific">Nepenthes gracilis</name>
    <name type="common">Slender pitcher plant</name>
    <dbReference type="NCBI Taxonomy" id="150966"/>
    <lineage>
        <taxon>Eukaryota</taxon>
        <taxon>Viridiplantae</taxon>
        <taxon>Streptophyta</taxon>
        <taxon>Embryophyta</taxon>
        <taxon>Tracheophyta</taxon>
        <taxon>Spermatophyta</taxon>
        <taxon>Magnoliopsida</taxon>
        <taxon>eudicotyledons</taxon>
        <taxon>Gunneridae</taxon>
        <taxon>Pentapetalae</taxon>
        <taxon>Caryophyllales</taxon>
        <taxon>Nepenthaceae</taxon>
        <taxon>Nepenthes</taxon>
    </lineage>
</organism>
<evidence type="ECO:0000313" key="3">
    <source>
        <dbReference type="EMBL" id="GMH15686.1"/>
    </source>
</evidence>
<feature type="domain" description="Protein ENHANCED DISEASE RESISTANCE 2 C-terminal" evidence="2">
    <location>
        <begin position="286"/>
        <end position="410"/>
    </location>
</feature>